<gene>
    <name evidence="2" type="ORF">Dsin_032290</name>
</gene>
<dbReference type="Proteomes" id="UP001281410">
    <property type="component" value="Unassembled WGS sequence"/>
</dbReference>
<evidence type="ECO:0000313" key="3">
    <source>
        <dbReference type="Proteomes" id="UP001281410"/>
    </source>
</evidence>
<feature type="compositionally biased region" description="Low complexity" evidence="1">
    <location>
        <begin position="99"/>
        <end position="113"/>
    </location>
</feature>
<evidence type="ECO:0000313" key="2">
    <source>
        <dbReference type="EMBL" id="KAK3185004.1"/>
    </source>
</evidence>
<dbReference type="EMBL" id="JANJYJ010000010">
    <property type="protein sequence ID" value="KAK3185004.1"/>
    <property type="molecule type" value="Genomic_DNA"/>
</dbReference>
<feature type="region of interest" description="Disordered" evidence="1">
    <location>
        <begin position="60"/>
        <end position="113"/>
    </location>
</feature>
<keyword evidence="3" id="KW-1185">Reference proteome</keyword>
<sequence>MVSLAVLKLHRRSSSELFGLVIGRWEILFNIFQSLLCSHPIWWTKSISWISIILDLQPPLPHEPTQQPRHQTEPQIHLLPTTNPDPIMNTHRHHHSQNPATTATTQPQTQTQT</sequence>
<proteinExistence type="predicted"/>
<name>A0AAD9ZPE7_9ROSI</name>
<protein>
    <submittedName>
        <fullName evidence="2">Uncharacterized protein</fullName>
    </submittedName>
</protein>
<accession>A0AAD9ZPE7</accession>
<dbReference type="AlphaFoldDB" id="A0AAD9ZPE7"/>
<organism evidence="2 3">
    <name type="scientific">Dipteronia sinensis</name>
    <dbReference type="NCBI Taxonomy" id="43782"/>
    <lineage>
        <taxon>Eukaryota</taxon>
        <taxon>Viridiplantae</taxon>
        <taxon>Streptophyta</taxon>
        <taxon>Embryophyta</taxon>
        <taxon>Tracheophyta</taxon>
        <taxon>Spermatophyta</taxon>
        <taxon>Magnoliopsida</taxon>
        <taxon>eudicotyledons</taxon>
        <taxon>Gunneridae</taxon>
        <taxon>Pentapetalae</taxon>
        <taxon>rosids</taxon>
        <taxon>malvids</taxon>
        <taxon>Sapindales</taxon>
        <taxon>Sapindaceae</taxon>
        <taxon>Hippocastanoideae</taxon>
        <taxon>Acereae</taxon>
        <taxon>Dipteronia</taxon>
    </lineage>
</organism>
<evidence type="ECO:0000256" key="1">
    <source>
        <dbReference type="SAM" id="MobiDB-lite"/>
    </source>
</evidence>
<comment type="caution">
    <text evidence="2">The sequence shown here is derived from an EMBL/GenBank/DDBJ whole genome shotgun (WGS) entry which is preliminary data.</text>
</comment>
<reference evidence="2" key="1">
    <citation type="journal article" date="2023" name="Plant J.">
        <title>Genome sequences and population genomics provide insights into the demographic history, inbreeding, and mutation load of two 'living fossil' tree species of Dipteronia.</title>
        <authorList>
            <person name="Feng Y."/>
            <person name="Comes H.P."/>
            <person name="Chen J."/>
            <person name="Zhu S."/>
            <person name="Lu R."/>
            <person name="Zhang X."/>
            <person name="Li P."/>
            <person name="Qiu J."/>
            <person name="Olsen K.M."/>
            <person name="Qiu Y."/>
        </authorList>
    </citation>
    <scope>NUCLEOTIDE SEQUENCE</scope>
    <source>
        <strain evidence="2">NBL</strain>
    </source>
</reference>